<keyword evidence="4" id="KW-0378">Hydrolase</keyword>
<dbReference type="InterPro" id="IPR040720">
    <property type="entry name" value="GH81_C"/>
</dbReference>
<keyword evidence="11" id="KW-1185">Reference proteome</keyword>
<dbReference type="PANTHER" id="PTHR31983:SF0">
    <property type="entry name" value="GLUCAN ENDO-1,3-BETA-D-GLUCOSIDASE 2"/>
    <property type="match status" value="1"/>
</dbReference>
<evidence type="ECO:0000256" key="3">
    <source>
        <dbReference type="ARBA" id="ARBA00012780"/>
    </source>
</evidence>
<keyword evidence="5" id="KW-0119">Carbohydrate metabolism</keyword>
<proteinExistence type="inferred from homology"/>
<dbReference type="GO" id="GO:0042973">
    <property type="term" value="F:glucan endo-1,3-beta-D-glucosidase activity"/>
    <property type="evidence" value="ECO:0007669"/>
    <property type="project" value="UniProtKB-EC"/>
</dbReference>
<dbReference type="GO" id="GO:0071555">
    <property type="term" value="P:cell wall organization"/>
    <property type="evidence" value="ECO:0007669"/>
    <property type="project" value="UniProtKB-KW"/>
</dbReference>
<dbReference type="AlphaFoldDB" id="A0A9P7GGY5"/>
<reference evidence="10" key="2">
    <citation type="submission" date="2021-10" db="EMBL/GenBank/DDBJ databases">
        <title>Phylogenomics reveals ancestral predisposition of the termite-cultivated fungus Termitomyces towards a domesticated lifestyle.</title>
        <authorList>
            <person name="Auxier B."/>
            <person name="Grum-Grzhimaylo A."/>
            <person name="Cardenas M.E."/>
            <person name="Lodge J.D."/>
            <person name="Laessoe T."/>
            <person name="Pedersen O."/>
            <person name="Smith M.E."/>
            <person name="Kuyper T.W."/>
            <person name="Franco-Molano E.A."/>
            <person name="Baroni T.J."/>
            <person name="Aanen D.K."/>
        </authorList>
    </citation>
    <scope>NUCLEOTIDE SEQUENCE</scope>
    <source>
        <strain evidence="10">D49</strain>
    </source>
</reference>
<name>A0A9P7GGY5_9AGAR</name>
<comment type="catalytic activity">
    <reaction evidence="1">
        <text>Hydrolysis of (1-&gt;3)-beta-D-glucosidic linkages in (1-&gt;3)-beta-D-glucans.</text>
        <dbReference type="EC" id="3.2.1.39"/>
    </reaction>
</comment>
<reference evidence="10" key="1">
    <citation type="submission" date="2021-02" db="EMBL/GenBank/DDBJ databases">
        <authorList>
            <person name="Nieuwenhuis M."/>
            <person name="Van De Peppel L.J.J."/>
        </authorList>
    </citation>
    <scope>NUCLEOTIDE SEQUENCE</scope>
    <source>
        <strain evidence="10">D49</strain>
    </source>
</reference>
<keyword evidence="8" id="KW-0624">Polysaccharide degradation</keyword>
<comment type="similarity">
    <text evidence="2">Belongs to the glycosyl hydrolase 81 family.</text>
</comment>
<dbReference type="OrthoDB" id="4473401at2759"/>
<dbReference type="PANTHER" id="PTHR31983">
    <property type="entry name" value="ENDO-1,3(4)-BETA-GLUCANASE 1"/>
    <property type="match status" value="1"/>
</dbReference>
<dbReference type="Proteomes" id="UP000717328">
    <property type="component" value="Unassembled WGS sequence"/>
</dbReference>
<comment type="caution">
    <text evidence="10">The sequence shown here is derived from an EMBL/GenBank/DDBJ whole genome shotgun (WGS) entry which is preliminary data.</text>
</comment>
<dbReference type="GO" id="GO:0052861">
    <property type="term" value="F:endo-1,3(4)-beta-glucanase activity"/>
    <property type="evidence" value="ECO:0007669"/>
    <property type="project" value="InterPro"/>
</dbReference>
<dbReference type="Pfam" id="PF17652">
    <property type="entry name" value="Glyco_hydro81C"/>
    <property type="match status" value="1"/>
</dbReference>
<evidence type="ECO:0000313" key="11">
    <source>
        <dbReference type="Proteomes" id="UP000717328"/>
    </source>
</evidence>
<evidence type="ECO:0000256" key="7">
    <source>
        <dbReference type="ARBA" id="ARBA00023316"/>
    </source>
</evidence>
<evidence type="ECO:0000256" key="6">
    <source>
        <dbReference type="ARBA" id="ARBA00023295"/>
    </source>
</evidence>
<dbReference type="Gene3D" id="2.80.10.50">
    <property type="match status" value="1"/>
</dbReference>
<accession>A0A9P7GGY5</accession>
<sequence length="300" mass="32735">MDWFLRDIVNPSKNDPYFTVTRCRDWFAGHLWASGIANGAGPRDQESIGEAVNGYYGALLWADVTGNTDIKNYARLLIANEQHAAQIYWHLYPKDSSTDREQPYPKQGLRNLVTMGNVMDWQSGAWLFWGSQKVQIAAIQILPLTPINEIHANAAAAAQRPSSLTTWGTGNSFSNQLYFISTRPAASNFITLNLVTSTTDRGQAAKFKFTFAPNAGTIQPVSSNKFVTADQSGSFAISAARDVSSSWEVFVVRPKQGAASGIYSILASSNEKYVTLGSGNALINNGETEANSAAFRLFAT</sequence>
<dbReference type="GO" id="GO:0000272">
    <property type="term" value="P:polysaccharide catabolic process"/>
    <property type="evidence" value="ECO:0007669"/>
    <property type="project" value="UniProtKB-KW"/>
</dbReference>
<dbReference type="CDD" id="cd00257">
    <property type="entry name" value="beta-trefoil_FSCN-like"/>
    <property type="match status" value="1"/>
</dbReference>
<evidence type="ECO:0000313" key="10">
    <source>
        <dbReference type="EMBL" id="KAG5650447.1"/>
    </source>
</evidence>
<evidence type="ECO:0000256" key="5">
    <source>
        <dbReference type="ARBA" id="ARBA00023277"/>
    </source>
</evidence>
<keyword evidence="7" id="KW-0961">Cell wall biogenesis/degradation</keyword>
<evidence type="ECO:0000256" key="2">
    <source>
        <dbReference type="ARBA" id="ARBA00010730"/>
    </source>
</evidence>
<dbReference type="EMBL" id="JABCKI010000449">
    <property type="protein sequence ID" value="KAG5650447.1"/>
    <property type="molecule type" value="Genomic_DNA"/>
</dbReference>
<feature type="domain" description="Glycosyl hydrolase family 81 C-terminal" evidence="9">
    <location>
        <begin position="4"/>
        <end position="151"/>
    </location>
</feature>
<dbReference type="PROSITE" id="PS52008">
    <property type="entry name" value="GH81"/>
    <property type="match status" value="1"/>
</dbReference>
<evidence type="ECO:0000256" key="4">
    <source>
        <dbReference type="ARBA" id="ARBA00022801"/>
    </source>
</evidence>
<gene>
    <name evidence="10" type="ORF">H0H81_012201</name>
</gene>
<keyword evidence="6" id="KW-0326">Glycosidase</keyword>
<dbReference type="EC" id="3.2.1.39" evidence="3"/>
<evidence type="ECO:0000256" key="1">
    <source>
        <dbReference type="ARBA" id="ARBA00000382"/>
    </source>
</evidence>
<organism evidence="10 11">
    <name type="scientific">Sphagnurus paluster</name>
    <dbReference type="NCBI Taxonomy" id="117069"/>
    <lineage>
        <taxon>Eukaryota</taxon>
        <taxon>Fungi</taxon>
        <taxon>Dikarya</taxon>
        <taxon>Basidiomycota</taxon>
        <taxon>Agaricomycotina</taxon>
        <taxon>Agaricomycetes</taxon>
        <taxon>Agaricomycetidae</taxon>
        <taxon>Agaricales</taxon>
        <taxon>Tricholomatineae</taxon>
        <taxon>Lyophyllaceae</taxon>
        <taxon>Sphagnurus</taxon>
    </lineage>
</organism>
<evidence type="ECO:0000259" key="9">
    <source>
        <dbReference type="Pfam" id="PF17652"/>
    </source>
</evidence>
<dbReference type="InterPro" id="IPR005200">
    <property type="entry name" value="Endo-beta-glucanase"/>
</dbReference>
<protein>
    <recommendedName>
        <fullName evidence="3">glucan endo-1,3-beta-D-glucosidase</fullName>
        <ecNumber evidence="3">3.2.1.39</ecNumber>
    </recommendedName>
</protein>
<evidence type="ECO:0000256" key="8">
    <source>
        <dbReference type="ARBA" id="ARBA00023326"/>
    </source>
</evidence>